<dbReference type="Proteomes" id="UP001500253">
    <property type="component" value="Unassembled WGS sequence"/>
</dbReference>
<dbReference type="SUPFAM" id="SSF75304">
    <property type="entry name" value="Amidase signature (AS) enzymes"/>
    <property type="match status" value="1"/>
</dbReference>
<dbReference type="PIRSF" id="PIRSF001221">
    <property type="entry name" value="Amidase_fungi"/>
    <property type="match status" value="1"/>
</dbReference>
<name>A0ABN3GNM2_9ACTN</name>
<evidence type="ECO:0000259" key="2">
    <source>
        <dbReference type="Pfam" id="PF01425"/>
    </source>
</evidence>
<evidence type="ECO:0000256" key="1">
    <source>
        <dbReference type="ARBA" id="ARBA00009199"/>
    </source>
</evidence>
<keyword evidence="4" id="KW-1185">Reference proteome</keyword>
<proteinExistence type="inferred from homology"/>
<protein>
    <submittedName>
        <fullName evidence="3">Amidase family protein</fullName>
    </submittedName>
</protein>
<dbReference type="InterPro" id="IPR023631">
    <property type="entry name" value="Amidase_dom"/>
</dbReference>
<dbReference type="InterPro" id="IPR020556">
    <property type="entry name" value="Amidase_CS"/>
</dbReference>
<dbReference type="PROSITE" id="PS00571">
    <property type="entry name" value="AMIDASES"/>
    <property type="match status" value="1"/>
</dbReference>
<dbReference type="PANTHER" id="PTHR11895">
    <property type="entry name" value="TRANSAMIDASE"/>
    <property type="match status" value="1"/>
</dbReference>
<dbReference type="PANTHER" id="PTHR11895:SF7">
    <property type="entry name" value="GLUTAMYL-TRNA(GLN) AMIDOTRANSFERASE SUBUNIT A, MITOCHONDRIAL"/>
    <property type="match status" value="1"/>
</dbReference>
<dbReference type="InterPro" id="IPR036928">
    <property type="entry name" value="AS_sf"/>
</dbReference>
<feature type="domain" description="Amidase" evidence="2">
    <location>
        <begin position="35"/>
        <end position="459"/>
    </location>
</feature>
<evidence type="ECO:0000313" key="4">
    <source>
        <dbReference type="Proteomes" id="UP001500253"/>
    </source>
</evidence>
<dbReference type="NCBIfam" id="NF005687">
    <property type="entry name" value="PRK07487.1"/>
    <property type="match status" value="1"/>
</dbReference>
<reference evidence="3 4" key="1">
    <citation type="journal article" date="2019" name="Int. J. Syst. Evol. Microbiol.">
        <title>The Global Catalogue of Microorganisms (GCM) 10K type strain sequencing project: providing services to taxonomists for standard genome sequencing and annotation.</title>
        <authorList>
            <consortium name="The Broad Institute Genomics Platform"/>
            <consortium name="The Broad Institute Genome Sequencing Center for Infectious Disease"/>
            <person name="Wu L."/>
            <person name="Ma J."/>
        </authorList>
    </citation>
    <scope>NUCLEOTIDE SEQUENCE [LARGE SCALE GENOMIC DNA]</scope>
    <source>
        <strain evidence="3 4">JCM 4316</strain>
    </source>
</reference>
<gene>
    <name evidence="3" type="ORF">GCM10010246_52540</name>
</gene>
<sequence length="493" mass="51339">MTADPGAERKEAPWWARTAREQAAAVRDGRVTAAEVVESHLERIAEVNSVVNAVTQLLADQARDAAAGLDRRRERGEDLPPLAGVCFTVKESIAVRGVPTTHGATRFKDAVAAADAPPVARLRAAGAIPVGHSNMPTLTLAGMHSRSQLFGDTVNPWDPGRTPGGSSGGDGAAVACGMAGLGLGNDAGGSVRIPAAFCGTAALKPTYGRFPADHRIGPEDPPLGAQLCVVDGPLARTVADLWPAFEALAGADPADPRAVPVPPRGAPVARPVRVAVVADPGGSGVHPTVRRAMERAADALADAGYAVEEVADVPRLGEALEVYDSLLMTEFSLTWPAVRTLLGTEGRRFIEMRLPKTRTVDLPGYIQLTGVLLNLRRSWAEFLDRYPLVLGPVFTEPPVEPGVESRDEAGNVRVRSAMRLCSATSLVGVPAVAVPTGLADGLPTGVQLIGRAYREDLCLDAAAAVEERLGVLTPVTPVLPVTPTAPGGTPGRT</sequence>
<dbReference type="RefSeq" id="WP_346176838.1">
    <property type="nucleotide sequence ID" value="NZ_BAAASD010000025.1"/>
</dbReference>
<evidence type="ECO:0000313" key="3">
    <source>
        <dbReference type="EMBL" id="GAA2356662.1"/>
    </source>
</evidence>
<organism evidence="3 4">
    <name type="scientific">Streptomyces cuspidosporus</name>
    <dbReference type="NCBI Taxonomy" id="66882"/>
    <lineage>
        <taxon>Bacteria</taxon>
        <taxon>Bacillati</taxon>
        <taxon>Actinomycetota</taxon>
        <taxon>Actinomycetes</taxon>
        <taxon>Kitasatosporales</taxon>
        <taxon>Streptomycetaceae</taxon>
        <taxon>Streptomyces</taxon>
    </lineage>
</organism>
<dbReference type="InterPro" id="IPR000120">
    <property type="entry name" value="Amidase"/>
</dbReference>
<accession>A0ABN3GNM2</accession>
<dbReference type="Gene3D" id="3.90.1300.10">
    <property type="entry name" value="Amidase signature (AS) domain"/>
    <property type="match status" value="1"/>
</dbReference>
<comment type="caution">
    <text evidence="3">The sequence shown here is derived from an EMBL/GenBank/DDBJ whole genome shotgun (WGS) entry which is preliminary data.</text>
</comment>
<comment type="similarity">
    <text evidence="1">Belongs to the amidase family.</text>
</comment>
<dbReference type="Pfam" id="PF01425">
    <property type="entry name" value="Amidase"/>
    <property type="match status" value="1"/>
</dbReference>
<dbReference type="EMBL" id="BAAASD010000025">
    <property type="protein sequence ID" value="GAA2356662.1"/>
    <property type="molecule type" value="Genomic_DNA"/>
</dbReference>